<dbReference type="AlphaFoldDB" id="A0A9X2HXJ0"/>
<protein>
    <recommendedName>
        <fullName evidence="3">Thiamin/hydroxymethyl pyrimidine-binding YkoF putative domain-containing protein</fullName>
    </recommendedName>
</protein>
<dbReference type="SUPFAM" id="SSF89957">
    <property type="entry name" value="MTH1187/YkoF-like"/>
    <property type="match status" value="1"/>
</dbReference>
<organism evidence="1 2">
    <name type="scientific">Gilvimarinus xylanilyticus</name>
    <dbReference type="NCBI Taxonomy" id="2944139"/>
    <lineage>
        <taxon>Bacteria</taxon>
        <taxon>Pseudomonadati</taxon>
        <taxon>Pseudomonadota</taxon>
        <taxon>Gammaproteobacteria</taxon>
        <taxon>Cellvibrionales</taxon>
        <taxon>Cellvibrionaceae</taxon>
        <taxon>Gilvimarinus</taxon>
    </lineage>
</organism>
<evidence type="ECO:0000313" key="2">
    <source>
        <dbReference type="Proteomes" id="UP001139319"/>
    </source>
</evidence>
<sequence>MKLTAELSMYPFNEEYIPPIKGFIDWLNQQEGLLVSTKPTCTIITGDYERVMHVLGEGMRYSVETWGKAVFVSKFLPGFEALPEADA</sequence>
<dbReference type="EMBL" id="JAMFTH010000003">
    <property type="protein sequence ID" value="MCP8899950.1"/>
    <property type="molecule type" value="Genomic_DNA"/>
</dbReference>
<comment type="caution">
    <text evidence="1">The sequence shown here is derived from an EMBL/GenBank/DDBJ whole genome shotgun (WGS) entry which is preliminary data.</text>
</comment>
<keyword evidence="2" id="KW-1185">Reference proteome</keyword>
<reference evidence="1" key="2">
    <citation type="submission" date="2023-01" db="EMBL/GenBank/DDBJ databases">
        <title>Gilvimarinus xylanilyticus HB14 isolated from Caulerpa lentillifera aquaculture base in Hainan, China.</title>
        <authorList>
            <person name="Zhang Y.-J."/>
        </authorList>
    </citation>
    <scope>NUCLEOTIDE SEQUENCE</scope>
    <source>
        <strain evidence="1">HB14</strain>
    </source>
</reference>
<dbReference type="InterPro" id="IPR029756">
    <property type="entry name" value="MTH1187/YkoF-like"/>
</dbReference>
<reference evidence="1" key="1">
    <citation type="submission" date="2022-05" db="EMBL/GenBank/DDBJ databases">
        <authorList>
            <person name="Sun H.-N."/>
        </authorList>
    </citation>
    <scope>NUCLEOTIDE SEQUENCE</scope>
    <source>
        <strain evidence="1">HB14</strain>
    </source>
</reference>
<evidence type="ECO:0008006" key="3">
    <source>
        <dbReference type="Google" id="ProtNLM"/>
    </source>
</evidence>
<dbReference type="RefSeq" id="WP_253968243.1">
    <property type="nucleotide sequence ID" value="NZ_JAMFTH010000003.1"/>
</dbReference>
<name>A0A9X2HXJ0_9GAMM</name>
<gene>
    <name evidence="1" type="ORF">M6D89_11630</name>
</gene>
<dbReference type="Proteomes" id="UP001139319">
    <property type="component" value="Unassembled WGS sequence"/>
</dbReference>
<accession>A0A9X2HXJ0</accession>
<evidence type="ECO:0000313" key="1">
    <source>
        <dbReference type="EMBL" id="MCP8899950.1"/>
    </source>
</evidence>
<proteinExistence type="predicted"/>
<dbReference type="Gene3D" id="3.30.70.930">
    <property type="match status" value="1"/>
</dbReference>